<keyword evidence="3" id="KW-1185">Reference proteome</keyword>
<evidence type="ECO:0000313" key="2">
    <source>
        <dbReference type="EMBL" id="TKV98321.1"/>
    </source>
</evidence>
<proteinExistence type="predicted"/>
<reference evidence="2" key="1">
    <citation type="submission" date="2019-03" db="EMBL/GenBank/DDBJ databases">
        <title>WGS assembly of Setaria viridis.</title>
        <authorList>
            <person name="Huang P."/>
            <person name="Jenkins J."/>
            <person name="Grimwood J."/>
            <person name="Barry K."/>
            <person name="Healey A."/>
            <person name="Mamidi S."/>
            <person name="Sreedasyam A."/>
            <person name="Shu S."/>
            <person name="Feldman M."/>
            <person name="Wu J."/>
            <person name="Yu Y."/>
            <person name="Chen C."/>
            <person name="Johnson J."/>
            <person name="Rokhsar D."/>
            <person name="Baxter I."/>
            <person name="Schmutz J."/>
            <person name="Brutnell T."/>
            <person name="Kellogg E."/>
        </authorList>
    </citation>
    <scope>NUCLEOTIDE SEQUENCE [LARGE SCALE GENOMIC DNA]</scope>
</reference>
<accession>A0A4U6TAI8</accession>
<sequence>MALMRRETERTEPPAVSMAQPSRHAHGHEHLLVTTGAVCARTRTRARVRACNTAMGCRSSAPRPRACSNGRAPSRRTTPPQPLPPLVSAASAQPRAQRLCRLRSPLRPARAARSAPQPCVVGRPALSPRGAARPSCPAHSRCSAQFKKGSDIMPT</sequence>
<feature type="region of interest" description="Disordered" evidence="1">
    <location>
        <begin position="1"/>
        <end position="28"/>
    </location>
</feature>
<protein>
    <submittedName>
        <fullName evidence="2">Uncharacterized protein</fullName>
    </submittedName>
</protein>
<feature type="compositionally biased region" description="Basic and acidic residues" evidence="1">
    <location>
        <begin position="1"/>
        <end position="12"/>
    </location>
</feature>
<feature type="compositionally biased region" description="Low complexity" evidence="1">
    <location>
        <begin position="86"/>
        <end position="98"/>
    </location>
</feature>
<name>A0A4U6TAI8_SETVI</name>
<gene>
    <name evidence="2" type="ORF">SEVIR_9G552500v2</name>
</gene>
<organism evidence="2 3">
    <name type="scientific">Setaria viridis</name>
    <name type="common">Green bristlegrass</name>
    <name type="synonym">Setaria italica subsp. viridis</name>
    <dbReference type="NCBI Taxonomy" id="4556"/>
    <lineage>
        <taxon>Eukaryota</taxon>
        <taxon>Viridiplantae</taxon>
        <taxon>Streptophyta</taxon>
        <taxon>Embryophyta</taxon>
        <taxon>Tracheophyta</taxon>
        <taxon>Spermatophyta</taxon>
        <taxon>Magnoliopsida</taxon>
        <taxon>Liliopsida</taxon>
        <taxon>Poales</taxon>
        <taxon>Poaceae</taxon>
        <taxon>PACMAD clade</taxon>
        <taxon>Panicoideae</taxon>
        <taxon>Panicodae</taxon>
        <taxon>Paniceae</taxon>
        <taxon>Cenchrinae</taxon>
        <taxon>Setaria</taxon>
    </lineage>
</organism>
<dbReference type="Gramene" id="TKV98321">
    <property type="protein sequence ID" value="TKV98321"/>
    <property type="gene ID" value="SEVIR_9G552500v2"/>
</dbReference>
<evidence type="ECO:0000313" key="3">
    <source>
        <dbReference type="Proteomes" id="UP000298652"/>
    </source>
</evidence>
<evidence type="ECO:0000256" key="1">
    <source>
        <dbReference type="SAM" id="MobiDB-lite"/>
    </source>
</evidence>
<feature type="region of interest" description="Disordered" evidence="1">
    <location>
        <begin position="56"/>
        <end position="98"/>
    </location>
</feature>
<dbReference type="Proteomes" id="UP000298652">
    <property type="component" value="Chromosome 9"/>
</dbReference>
<dbReference type="AlphaFoldDB" id="A0A4U6TAI8"/>
<dbReference type="EMBL" id="CM016560">
    <property type="protein sequence ID" value="TKV98321.1"/>
    <property type="molecule type" value="Genomic_DNA"/>
</dbReference>